<name>A0A7M2X0F9_9BACT</name>
<sequence length="680" mass="73291">MFRRYGEQFWENESANLPDKQASRRSARRQAVQSPRARELPVVEIAGVELHAITEQQTIDHIIAELNDGRGGVVVTPNVDHIRRCTRDLQFHAMVSEADLAVPDGMPVIWASKIAGTPLPQRVAGSSLVSTLSGAAAKAGKSIFLLGGDPGAAEGAANVLQERFPGIKIAGIHFPPFGFEKNRAMWKELTDALEAAKPDIVYVALGAPKQEITIYKLRSLLPNAWFLGVGVSFSFLAGMVSRAPKWMQKTGLEWTHRLFQEPGKLWKRYIVAGIPFAIGLLSSSAMQGVPNRFRRWRYGSPDRVVAAPVSTLPPDGSDPARSSSLTGTGTPTATTSPSSAAGGTPSEQTTATASTPSVPPPPTTRVGRPVTHSVEDILKRLRAVILLGGSVRPSPLSAAASRSVLDLPLDENGSLLNFWLGQCAEVAKLAALEKLPIRVLVNHAAREPVSAGEKYMGLFRVERDLSEYRGTGGVLRDVTAEYAEEDFVLVANACQILLDPLSAITLALARQGGDVNLLSHDDGTPSGVQLLQCKTVRHISEAGYHDMKEQALPGISATYDVKIMRHRRPTGLPIRTLEDYMMGLRLYHRRKAGKPMVTDPLAEDWTPAFSLVEAGANVSPAARIHDSVVLAGATVESNAVVVRSLVCGDATVRTERTLVDQYVTAAPKNFPNPVPVAATW</sequence>
<dbReference type="CDD" id="cd06533">
    <property type="entry name" value="Glyco_transf_WecG_TagA"/>
    <property type="match status" value="1"/>
</dbReference>
<evidence type="ECO:0000313" key="4">
    <source>
        <dbReference type="EMBL" id="QOV91163.1"/>
    </source>
</evidence>
<feature type="compositionally biased region" description="Low complexity" evidence="3">
    <location>
        <begin position="322"/>
        <end position="356"/>
    </location>
</feature>
<dbReference type="PANTHER" id="PTHR34136">
    <property type="match status" value="1"/>
</dbReference>
<keyword evidence="2" id="KW-0808">Transferase</keyword>
<feature type="region of interest" description="Disordered" evidence="3">
    <location>
        <begin position="307"/>
        <end position="370"/>
    </location>
</feature>
<evidence type="ECO:0000313" key="5">
    <source>
        <dbReference type="Proteomes" id="UP000593765"/>
    </source>
</evidence>
<gene>
    <name evidence="4" type="ORF">IPV69_07335</name>
</gene>
<evidence type="ECO:0000256" key="1">
    <source>
        <dbReference type="ARBA" id="ARBA00022676"/>
    </source>
</evidence>
<dbReference type="EMBL" id="CP063458">
    <property type="protein sequence ID" value="QOV91163.1"/>
    <property type="molecule type" value="Genomic_DNA"/>
</dbReference>
<proteinExistence type="predicted"/>
<dbReference type="RefSeq" id="WP_206294314.1">
    <property type="nucleotide sequence ID" value="NZ_CP063458.1"/>
</dbReference>
<keyword evidence="5" id="KW-1185">Reference proteome</keyword>
<dbReference type="Proteomes" id="UP000593765">
    <property type="component" value="Chromosome"/>
</dbReference>
<dbReference type="InterPro" id="IPR004629">
    <property type="entry name" value="WecG_TagA_CpsF"/>
</dbReference>
<organism evidence="4 5">
    <name type="scientific">Humisphaera borealis</name>
    <dbReference type="NCBI Taxonomy" id="2807512"/>
    <lineage>
        <taxon>Bacteria</taxon>
        <taxon>Pseudomonadati</taxon>
        <taxon>Planctomycetota</taxon>
        <taxon>Phycisphaerae</taxon>
        <taxon>Tepidisphaerales</taxon>
        <taxon>Tepidisphaeraceae</taxon>
        <taxon>Humisphaera</taxon>
    </lineage>
</organism>
<dbReference type="AlphaFoldDB" id="A0A7M2X0F9"/>
<protein>
    <submittedName>
        <fullName evidence="4">WecB/TagA/CpsF family glycosyltransferase</fullName>
    </submittedName>
</protein>
<accession>A0A7M2X0F9</accession>
<evidence type="ECO:0000256" key="3">
    <source>
        <dbReference type="SAM" id="MobiDB-lite"/>
    </source>
</evidence>
<keyword evidence="1" id="KW-0328">Glycosyltransferase</keyword>
<dbReference type="KEGG" id="hbs:IPV69_07335"/>
<evidence type="ECO:0000256" key="2">
    <source>
        <dbReference type="ARBA" id="ARBA00022679"/>
    </source>
</evidence>
<dbReference type="PANTHER" id="PTHR34136:SF1">
    <property type="entry name" value="UDP-N-ACETYL-D-MANNOSAMINURONIC ACID TRANSFERASE"/>
    <property type="match status" value="1"/>
</dbReference>
<dbReference type="NCBIfam" id="TIGR00696">
    <property type="entry name" value="wecG_tagA_cpsF"/>
    <property type="match status" value="1"/>
</dbReference>
<dbReference type="GO" id="GO:0016758">
    <property type="term" value="F:hexosyltransferase activity"/>
    <property type="evidence" value="ECO:0007669"/>
    <property type="project" value="TreeGrafter"/>
</dbReference>
<reference evidence="4 5" key="1">
    <citation type="submission" date="2020-10" db="EMBL/GenBank/DDBJ databases">
        <title>Wide distribution of Phycisphaera-like planctomycetes from WD2101 soil group in peatlands and genome analysis of the first cultivated representative.</title>
        <authorList>
            <person name="Dedysh S.N."/>
            <person name="Beletsky A.V."/>
            <person name="Ivanova A."/>
            <person name="Kulichevskaya I.S."/>
            <person name="Suzina N.E."/>
            <person name="Philippov D.A."/>
            <person name="Rakitin A.L."/>
            <person name="Mardanov A.V."/>
            <person name="Ravin N.V."/>
        </authorList>
    </citation>
    <scope>NUCLEOTIDE SEQUENCE [LARGE SCALE GENOMIC DNA]</scope>
    <source>
        <strain evidence="4 5">M1803</strain>
    </source>
</reference>
<dbReference type="Pfam" id="PF03808">
    <property type="entry name" value="Glyco_tran_WecG"/>
    <property type="match status" value="1"/>
</dbReference>